<proteinExistence type="predicted"/>
<dbReference type="AlphaFoldDB" id="A0A7J7R2K4"/>
<name>A0A7J7R2K4_RHIFE</name>
<dbReference type="Gene3D" id="1.20.140.10">
    <property type="entry name" value="Butyryl-CoA Dehydrogenase, subunit A, domain 3"/>
    <property type="match status" value="1"/>
</dbReference>
<dbReference type="Proteomes" id="UP000585614">
    <property type="component" value="Unassembled WGS sequence"/>
</dbReference>
<accession>A0A7J7R2K4</accession>
<reference evidence="1 2" key="1">
    <citation type="journal article" date="2020" name="Nature">
        <title>Six reference-quality genomes reveal evolution of bat adaptations.</title>
        <authorList>
            <person name="Jebb D."/>
            <person name="Huang Z."/>
            <person name="Pippel M."/>
            <person name="Hughes G.M."/>
            <person name="Lavrichenko K."/>
            <person name="Devanna P."/>
            <person name="Winkler S."/>
            <person name="Jermiin L.S."/>
            <person name="Skirmuntt E.C."/>
            <person name="Katzourakis A."/>
            <person name="Burkitt-Gray L."/>
            <person name="Ray D.A."/>
            <person name="Sullivan K.A.M."/>
            <person name="Roscito J.G."/>
            <person name="Kirilenko B.M."/>
            <person name="Davalos L.M."/>
            <person name="Corthals A.P."/>
            <person name="Power M.L."/>
            <person name="Jones G."/>
            <person name="Ransome R.D."/>
            <person name="Dechmann D.K.N."/>
            <person name="Locatelli A.G."/>
            <person name="Puechmaille S.J."/>
            <person name="Fedrigo O."/>
            <person name="Jarvis E.D."/>
            <person name="Hiller M."/>
            <person name="Vernes S.C."/>
            <person name="Myers E.W."/>
            <person name="Teeling E.C."/>
        </authorList>
    </citation>
    <scope>NUCLEOTIDE SEQUENCE [LARGE SCALE GENOMIC DNA]</scope>
    <source>
        <strain evidence="1">MRhiFer1</strain>
        <tissue evidence="1">Lung</tissue>
    </source>
</reference>
<gene>
    <name evidence="1" type="ORF">mRhiFer1_000213</name>
</gene>
<protein>
    <submittedName>
        <fullName evidence="1">Uncharacterized protein</fullName>
    </submittedName>
</protein>
<comment type="caution">
    <text evidence="1">The sequence shown here is derived from an EMBL/GenBank/DDBJ whole genome shotgun (WGS) entry which is preliminary data.</text>
</comment>
<dbReference type="EMBL" id="JACAGC010000032">
    <property type="protein sequence ID" value="KAF6270368.1"/>
    <property type="molecule type" value="Genomic_DNA"/>
</dbReference>
<sequence length="130" mass="14524">MISEDNTSNCCHCFQSPVRELQLTPVRPGFMALSWILPASLRYARGLLDEDIFQGKELMDSRPLQALVAGLKACSTWGNIRCLQDCREGTGGTVEARELLAQHAKQYEERPLVGMLRGWAESGGDKLRTR</sequence>
<evidence type="ECO:0000313" key="1">
    <source>
        <dbReference type="EMBL" id="KAF6270368.1"/>
    </source>
</evidence>
<evidence type="ECO:0000313" key="2">
    <source>
        <dbReference type="Proteomes" id="UP000585614"/>
    </source>
</evidence>
<organism evidence="1 2">
    <name type="scientific">Rhinolophus ferrumequinum</name>
    <name type="common">Greater horseshoe bat</name>
    <dbReference type="NCBI Taxonomy" id="59479"/>
    <lineage>
        <taxon>Eukaryota</taxon>
        <taxon>Metazoa</taxon>
        <taxon>Chordata</taxon>
        <taxon>Craniata</taxon>
        <taxon>Vertebrata</taxon>
        <taxon>Euteleostomi</taxon>
        <taxon>Mammalia</taxon>
        <taxon>Eutheria</taxon>
        <taxon>Laurasiatheria</taxon>
        <taxon>Chiroptera</taxon>
        <taxon>Yinpterochiroptera</taxon>
        <taxon>Rhinolophoidea</taxon>
        <taxon>Rhinolophidae</taxon>
        <taxon>Rhinolophinae</taxon>
        <taxon>Rhinolophus</taxon>
    </lineage>
</organism>